<dbReference type="AlphaFoldDB" id="A0A1Z5S6L6"/>
<dbReference type="PANTHER" id="PTHR45224:SF5">
    <property type="entry name" value="OS02G0311800 PROTEIN"/>
    <property type="match status" value="1"/>
</dbReference>
<dbReference type="Gramene" id="OQU91554">
    <property type="protein sequence ID" value="OQU91554"/>
    <property type="gene ID" value="SORBI_3001G203650"/>
</dbReference>
<reference evidence="5" key="2">
    <citation type="journal article" date="2018" name="Plant J.">
        <title>The Sorghum bicolor reference genome: improved assembly, gene annotations, a transcriptome atlas, and signatures of genome organization.</title>
        <authorList>
            <person name="McCormick R.F."/>
            <person name="Truong S.K."/>
            <person name="Sreedasyam A."/>
            <person name="Jenkins J."/>
            <person name="Shu S."/>
            <person name="Sims D."/>
            <person name="Kennedy M."/>
            <person name="Amirebrahimi M."/>
            <person name="Weers B.D."/>
            <person name="McKinley B."/>
            <person name="Mattison A."/>
            <person name="Morishige D.T."/>
            <person name="Grimwood J."/>
            <person name="Schmutz J."/>
            <person name="Mullet J.E."/>
        </authorList>
    </citation>
    <scope>NUCLEOTIDE SEQUENCE [LARGE SCALE GENOMIC DNA]</scope>
    <source>
        <strain evidence="5">cv. BTx623</strain>
    </source>
</reference>
<evidence type="ECO:0000313" key="5">
    <source>
        <dbReference type="Proteomes" id="UP000000768"/>
    </source>
</evidence>
<accession>A0A1Z5S6L6</accession>
<organism evidence="4 5">
    <name type="scientific">Sorghum bicolor</name>
    <name type="common">Sorghum</name>
    <name type="synonym">Sorghum vulgare</name>
    <dbReference type="NCBI Taxonomy" id="4558"/>
    <lineage>
        <taxon>Eukaryota</taxon>
        <taxon>Viridiplantae</taxon>
        <taxon>Streptophyta</taxon>
        <taxon>Embryophyta</taxon>
        <taxon>Tracheophyta</taxon>
        <taxon>Spermatophyta</taxon>
        <taxon>Magnoliopsida</taxon>
        <taxon>Liliopsida</taxon>
        <taxon>Poales</taxon>
        <taxon>Poaceae</taxon>
        <taxon>PACMAD clade</taxon>
        <taxon>Panicoideae</taxon>
        <taxon>Andropogonodae</taxon>
        <taxon>Andropogoneae</taxon>
        <taxon>Sorghinae</taxon>
        <taxon>Sorghum</taxon>
    </lineage>
</organism>
<dbReference type="eggNOG" id="ENOG502SZRR">
    <property type="taxonomic scope" value="Eukaryota"/>
</dbReference>
<feature type="region of interest" description="Disordered" evidence="2">
    <location>
        <begin position="1"/>
        <end position="54"/>
    </location>
</feature>
<keyword evidence="5" id="KW-1185">Reference proteome</keyword>
<reference evidence="4 5" key="1">
    <citation type="journal article" date="2009" name="Nature">
        <title>The Sorghum bicolor genome and the diversification of grasses.</title>
        <authorList>
            <person name="Paterson A.H."/>
            <person name="Bowers J.E."/>
            <person name="Bruggmann R."/>
            <person name="Dubchak I."/>
            <person name="Grimwood J."/>
            <person name="Gundlach H."/>
            <person name="Haberer G."/>
            <person name="Hellsten U."/>
            <person name="Mitros T."/>
            <person name="Poliakov A."/>
            <person name="Schmutz J."/>
            <person name="Spannagl M."/>
            <person name="Tang H."/>
            <person name="Wang X."/>
            <person name="Wicker T."/>
            <person name="Bharti A.K."/>
            <person name="Chapman J."/>
            <person name="Feltus F.A."/>
            <person name="Gowik U."/>
            <person name="Grigoriev I.V."/>
            <person name="Lyons E."/>
            <person name="Maher C.A."/>
            <person name="Martis M."/>
            <person name="Narechania A."/>
            <person name="Otillar R.P."/>
            <person name="Penning B.W."/>
            <person name="Salamov A.A."/>
            <person name="Wang Y."/>
            <person name="Zhang L."/>
            <person name="Carpita N.C."/>
            <person name="Freeling M."/>
            <person name="Gingle A.R."/>
            <person name="Hash C.T."/>
            <person name="Keller B."/>
            <person name="Klein P."/>
            <person name="Kresovich S."/>
            <person name="McCann M.C."/>
            <person name="Ming R."/>
            <person name="Peterson D.G."/>
            <person name="Mehboob-ur-Rahman"/>
            <person name="Ware D."/>
            <person name="Westhoff P."/>
            <person name="Mayer K.F."/>
            <person name="Messing J."/>
            <person name="Rokhsar D.S."/>
        </authorList>
    </citation>
    <scope>NUCLEOTIDE SEQUENCE [LARGE SCALE GENOMIC DNA]</scope>
    <source>
        <strain evidence="5">cv. BTx623</strain>
    </source>
</reference>
<sequence>MNQLKRNPSSSSRRGTGTLAAVAASSARVARSPAAPADGSAPGAHGSNSTDGNHAALAAASPSLLSFQAAGFPAWWISSSPMGSSEGMHPPGGFTNILQSNISPENFHLVGNTRSKATISPTPPSMKRTLPAESNKQDKQTINVDADETNEDERTERRLNWTKDEDIRLATAWLRNSKDPVDGNDRKADQYWGDVTKEYNKTTELCRRRNRNQLKIRWDRVKKPVMDFHGCWVKTNKVYRSGVSDDQLMEITEKMYASEYSDKDFMLKHFWKVVKNEIKWSAYVKKEQEKEKNKGATNKPAEVVNLEDNPDIRPMGHKKAKNELYGKKKTPEAYSTISEKLDKFIEVSMVARKDREKMAETQKILANSKIEAARLNDEAAEKQLKCKMLDTYRELLLATTTDMNSHALTEREKALESMRLALFATDN</sequence>
<evidence type="ECO:0000313" key="4">
    <source>
        <dbReference type="EMBL" id="OQU91554.1"/>
    </source>
</evidence>
<feature type="domain" description="Myb-like" evidence="3">
    <location>
        <begin position="153"/>
        <end position="222"/>
    </location>
</feature>
<dbReference type="EMBL" id="CM000760">
    <property type="protein sequence ID" value="OQU91554.1"/>
    <property type="molecule type" value="Genomic_DNA"/>
</dbReference>
<evidence type="ECO:0000259" key="3">
    <source>
        <dbReference type="PROSITE" id="PS50090"/>
    </source>
</evidence>
<gene>
    <name evidence="4" type="ORF">SORBI_3001G203650</name>
</gene>
<dbReference type="PROSITE" id="PS50090">
    <property type="entry name" value="MYB_LIKE"/>
    <property type="match status" value="1"/>
</dbReference>
<feature type="region of interest" description="Disordered" evidence="2">
    <location>
        <begin position="114"/>
        <end position="154"/>
    </location>
</feature>
<dbReference type="Proteomes" id="UP000000768">
    <property type="component" value="Chromosome 1"/>
</dbReference>
<dbReference type="OMA" id="MYASEYS"/>
<protein>
    <recommendedName>
        <fullName evidence="3">Myb-like domain-containing protein</fullName>
    </recommendedName>
</protein>
<evidence type="ECO:0000256" key="2">
    <source>
        <dbReference type="SAM" id="MobiDB-lite"/>
    </source>
</evidence>
<evidence type="ECO:0000256" key="1">
    <source>
        <dbReference type="SAM" id="Coils"/>
    </source>
</evidence>
<dbReference type="FunCoup" id="A0A1Z5S6L6">
    <property type="interactions" value="327"/>
</dbReference>
<dbReference type="InterPro" id="IPR001005">
    <property type="entry name" value="SANT/Myb"/>
</dbReference>
<dbReference type="PANTHER" id="PTHR45224">
    <property type="entry name" value="OS01G0527900 PROTEIN-RELATED"/>
    <property type="match status" value="1"/>
</dbReference>
<dbReference type="InParanoid" id="A0A1Z5S6L6"/>
<feature type="compositionally biased region" description="Low complexity" evidence="2">
    <location>
        <begin position="20"/>
        <end position="47"/>
    </location>
</feature>
<name>A0A1Z5S6L6_SORBI</name>
<feature type="coiled-coil region" evidence="1">
    <location>
        <begin position="358"/>
        <end position="385"/>
    </location>
</feature>
<proteinExistence type="predicted"/>
<keyword evidence="1" id="KW-0175">Coiled coil</keyword>
<feature type="compositionally biased region" description="Polar residues" evidence="2">
    <location>
        <begin position="1"/>
        <end position="15"/>
    </location>
</feature>